<feature type="signal peptide" evidence="6">
    <location>
        <begin position="1"/>
        <end position="18"/>
    </location>
</feature>
<evidence type="ECO:0000256" key="5">
    <source>
        <dbReference type="ARBA" id="ARBA00023180"/>
    </source>
</evidence>
<evidence type="ECO:0000256" key="6">
    <source>
        <dbReference type="SAM" id="SignalP"/>
    </source>
</evidence>
<evidence type="ECO:0000313" key="8">
    <source>
        <dbReference type="Proteomes" id="UP001153678"/>
    </source>
</evidence>
<dbReference type="GO" id="GO:0005576">
    <property type="term" value="C:extracellular region"/>
    <property type="evidence" value="ECO:0007669"/>
    <property type="project" value="UniProtKB-SubCell"/>
</dbReference>
<dbReference type="PANTHER" id="PTHR13234">
    <property type="entry name" value="GAMMA-INTERFERON INDUCIBLE LYSOSOMAL THIOL REDUCTASE GILT"/>
    <property type="match status" value="1"/>
</dbReference>
<accession>A0A9W4X0Q6</accession>
<evidence type="ECO:0000256" key="4">
    <source>
        <dbReference type="ARBA" id="ARBA00022729"/>
    </source>
</evidence>
<dbReference type="AlphaFoldDB" id="A0A9W4X0Q6"/>
<keyword evidence="3" id="KW-0964">Secreted</keyword>
<evidence type="ECO:0000256" key="3">
    <source>
        <dbReference type="ARBA" id="ARBA00022525"/>
    </source>
</evidence>
<organism evidence="7 8">
    <name type="scientific">Funneliformis geosporum</name>
    <dbReference type="NCBI Taxonomy" id="1117311"/>
    <lineage>
        <taxon>Eukaryota</taxon>
        <taxon>Fungi</taxon>
        <taxon>Fungi incertae sedis</taxon>
        <taxon>Mucoromycota</taxon>
        <taxon>Glomeromycotina</taxon>
        <taxon>Glomeromycetes</taxon>
        <taxon>Glomerales</taxon>
        <taxon>Glomeraceae</taxon>
        <taxon>Funneliformis</taxon>
    </lineage>
</organism>
<feature type="non-terminal residue" evidence="7">
    <location>
        <position position="197"/>
    </location>
</feature>
<feature type="chain" id="PRO_5040939291" evidence="6">
    <location>
        <begin position="19"/>
        <end position="197"/>
    </location>
</feature>
<protein>
    <submittedName>
        <fullName evidence="7">14811_t:CDS:1</fullName>
    </submittedName>
</protein>
<sequence length="197" mass="22165">MVTILDLCLVVVTAFLNSKPIQFPRKRFVSQNEQFIIEKEKVLVELFVMSRCPDAVACEAVMAEVAKEANDISTFKTNYIATLNSSATYKATCKHGDLECKGNIQELCFHKVNPNDLIFFDYLLCTHRSINRIGSHKWAKQCSEEVGQDYGSIDKCVDSDTGLNLFIESIKRANAYQANKSCTIFINGKKRCIKDGS</sequence>
<dbReference type="PANTHER" id="PTHR13234:SF8">
    <property type="entry name" value="GAMMA-INTERFERON-INDUCIBLE LYSOSOMAL THIOL REDUCTASE"/>
    <property type="match status" value="1"/>
</dbReference>
<keyword evidence="5" id="KW-0325">Glycoprotein</keyword>
<name>A0A9W4X0Q6_9GLOM</name>
<reference evidence="7" key="1">
    <citation type="submission" date="2022-08" db="EMBL/GenBank/DDBJ databases">
        <authorList>
            <person name="Kallberg Y."/>
            <person name="Tangrot J."/>
            <person name="Rosling A."/>
        </authorList>
    </citation>
    <scope>NUCLEOTIDE SEQUENCE</scope>
    <source>
        <strain evidence="7">Wild A</strain>
    </source>
</reference>
<dbReference type="InterPro" id="IPR036249">
    <property type="entry name" value="Thioredoxin-like_sf"/>
</dbReference>
<dbReference type="EMBL" id="CAMKVN010001747">
    <property type="protein sequence ID" value="CAI2177842.1"/>
    <property type="molecule type" value="Genomic_DNA"/>
</dbReference>
<evidence type="ECO:0000256" key="2">
    <source>
        <dbReference type="ARBA" id="ARBA00005679"/>
    </source>
</evidence>
<dbReference type="Proteomes" id="UP001153678">
    <property type="component" value="Unassembled WGS sequence"/>
</dbReference>
<comment type="subcellular location">
    <subcellularLocation>
        <location evidence="1">Secreted</location>
    </subcellularLocation>
</comment>
<evidence type="ECO:0000256" key="1">
    <source>
        <dbReference type="ARBA" id="ARBA00004613"/>
    </source>
</evidence>
<evidence type="ECO:0000313" key="7">
    <source>
        <dbReference type="EMBL" id="CAI2177842.1"/>
    </source>
</evidence>
<dbReference type="Pfam" id="PF03227">
    <property type="entry name" value="GILT"/>
    <property type="match status" value="1"/>
</dbReference>
<comment type="caution">
    <text evidence="7">The sequence shown here is derived from an EMBL/GenBank/DDBJ whole genome shotgun (WGS) entry which is preliminary data.</text>
</comment>
<proteinExistence type="inferred from homology"/>
<dbReference type="GO" id="GO:0016671">
    <property type="term" value="F:oxidoreductase activity, acting on a sulfur group of donors, disulfide as acceptor"/>
    <property type="evidence" value="ECO:0007669"/>
    <property type="project" value="InterPro"/>
</dbReference>
<dbReference type="SUPFAM" id="SSF52833">
    <property type="entry name" value="Thioredoxin-like"/>
    <property type="match status" value="1"/>
</dbReference>
<comment type="similarity">
    <text evidence="2">Belongs to the GILT family.</text>
</comment>
<gene>
    <name evidence="7" type="ORF">FWILDA_LOCUS8287</name>
</gene>
<dbReference type="InterPro" id="IPR004911">
    <property type="entry name" value="Interferon-induced_GILT"/>
</dbReference>
<keyword evidence="8" id="KW-1185">Reference proteome</keyword>
<dbReference type="OrthoDB" id="958254at2759"/>
<dbReference type="Gene3D" id="3.40.30.10">
    <property type="entry name" value="Glutaredoxin"/>
    <property type="match status" value="1"/>
</dbReference>
<keyword evidence="4 6" id="KW-0732">Signal</keyword>